<feature type="active site" description="Charge relay system" evidence="5">
    <location>
        <position position="637"/>
    </location>
</feature>
<evidence type="ECO:0000259" key="8">
    <source>
        <dbReference type="Pfam" id="PF24476"/>
    </source>
</evidence>
<evidence type="ECO:0000259" key="7">
    <source>
        <dbReference type="Pfam" id="PF00082"/>
    </source>
</evidence>
<accession>A0A8H7MZ22</accession>
<evidence type="ECO:0008006" key="11">
    <source>
        <dbReference type="Google" id="ProtNLM"/>
    </source>
</evidence>
<dbReference type="SUPFAM" id="SSF52743">
    <property type="entry name" value="Subtilisin-like"/>
    <property type="match status" value="1"/>
</dbReference>
<sequence length="870" mass="96846">MPCTIMLNPDGIPSIWELLLDLSPVFLAPENFPSSQSLPDWAGQRLEDATSTLKDAMTRTQTKLQLIKISHRNPNVPAVRDVISALERLADCLEELIDLKSPRSRHDLPIGSGPYLPYENLNLLRNVFLDNKPPSDDTSDHHIVNKGDRGTSRKCRTFHQIPQDFAGINLLKRAFMTFLSDVEKAPSDKQNAAFGESVQESTFTQEERNLIQQACRCSSLSTSLFSHLARETACGAQHQAKLDLSGVRAGQLKMMVRKCQDATTERWLPAVFTHSSKKPTSGISAFNSICSSTDNPEPLRIFFDSNTMWPSNEDNGSTPLTVPPTGNPLQDYLSFVRQRPCMQKLDLNRSSLVAFLLAATFFQLCGSPWLKEPFQTESISLSVTHDQTPGQWHLHAPCDLLPSTAAMGLTDRVAALGVLILELETGRKALWTRMDRRSRTGSHRRRLRRLLHEWEGNIIGENKRIALSCLDFETLLQDFEDSNVSQSEKMHAIIYKHILGPIVRRHAERFDELENASTAIFGPFNTLPTFHITPSESACSFDAEDRPLQEDLLARSKKFFSDTQAFIRRLRAIRRDFNAGSTSLTSRGKGKTRIVLLDSGLDTEHAFINQAVNYKQVNTAESRSFVGSPWNQDNDMHGTNVAELTLRVAPTAEITIGKICETRNNVDGILPRLAEGINWATNEIKADIICLSLGYRTADEEADRAVDNAIKAGVLVVAAASNSGILHGRARPACLDGVICMHAADSQGWIGKMNPAKLKDETNFSTFGDGVHVLWNGKNELKAGTSYAAPIAAGFIASMLDFIEAKVPGLRPLQVEKLRRKKGMEAVLKRMSKEGQHGYDFIHPDSMCDWKEPDAVQRAVDRVKEALRDI</sequence>
<name>A0A8H7MZ22_BIOOC</name>
<comment type="similarity">
    <text evidence="1 5 6">Belongs to the peptidase S8 family.</text>
</comment>
<feature type="active site" description="Charge relay system" evidence="5">
    <location>
        <position position="786"/>
    </location>
</feature>
<feature type="domain" description="Peptidase S8/S53" evidence="7">
    <location>
        <begin position="592"/>
        <end position="813"/>
    </location>
</feature>
<dbReference type="InterPro" id="IPR036852">
    <property type="entry name" value="Peptidase_S8/S53_dom_sf"/>
</dbReference>
<dbReference type="AlphaFoldDB" id="A0A8H7MZ22"/>
<evidence type="ECO:0000256" key="6">
    <source>
        <dbReference type="RuleBase" id="RU003355"/>
    </source>
</evidence>
<dbReference type="Pfam" id="PF00082">
    <property type="entry name" value="Peptidase_S8"/>
    <property type="match status" value="1"/>
</dbReference>
<dbReference type="InterPro" id="IPR023828">
    <property type="entry name" value="Peptidase_S8_Ser-AS"/>
</dbReference>
<dbReference type="InterPro" id="IPR056002">
    <property type="entry name" value="DUF7580"/>
</dbReference>
<gene>
    <name evidence="9" type="ORF">IM811_003267</name>
</gene>
<keyword evidence="2 5" id="KW-0645">Protease</keyword>
<dbReference type="InterPro" id="IPR000209">
    <property type="entry name" value="Peptidase_S8/S53_dom"/>
</dbReference>
<protein>
    <recommendedName>
        <fullName evidence="11">Peptidase S8/S53 domain-containing protein</fullName>
    </recommendedName>
</protein>
<dbReference type="CDD" id="cd00306">
    <property type="entry name" value="Peptidases_S8_S53"/>
    <property type="match status" value="1"/>
</dbReference>
<dbReference type="Pfam" id="PF24476">
    <property type="entry name" value="DUF7580"/>
    <property type="match status" value="1"/>
</dbReference>
<keyword evidence="4 5" id="KW-0720">Serine protease</keyword>
<dbReference type="PRINTS" id="PR00723">
    <property type="entry name" value="SUBTILISIN"/>
</dbReference>
<feature type="active site" description="Charge relay system" evidence="5">
    <location>
        <position position="598"/>
    </location>
</feature>
<evidence type="ECO:0000256" key="1">
    <source>
        <dbReference type="ARBA" id="ARBA00011073"/>
    </source>
</evidence>
<dbReference type="InterPro" id="IPR050131">
    <property type="entry name" value="Peptidase_S8_subtilisin-like"/>
</dbReference>
<dbReference type="PROSITE" id="PS00138">
    <property type="entry name" value="SUBTILASE_SER"/>
    <property type="match status" value="1"/>
</dbReference>
<evidence type="ECO:0000256" key="3">
    <source>
        <dbReference type="ARBA" id="ARBA00022801"/>
    </source>
</evidence>
<dbReference type="Gene3D" id="3.40.50.200">
    <property type="entry name" value="Peptidase S8/S53 domain"/>
    <property type="match status" value="1"/>
</dbReference>
<dbReference type="PANTHER" id="PTHR43806">
    <property type="entry name" value="PEPTIDASE S8"/>
    <property type="match status" value="1"/>
</dbReference>
<dbReference type="PROSITE" id="PS00136">
    <property type="entry name" value="SUBTILASE_ASP"/>
    <property type="match status" value="1"/>
</dbReference>
<proteinExistence type="inferred from homology"/>
<dbReference type="PROSITE" id="PS51892">
    <property type="entry name" value="SUBTILASE"/>
    <property type="match status" value="1"/>
</dbReference>
<evidence type="ECO:0000256" key="4">
    <source>
        <dbReference type="ARBA" id="ARBA00022825"/>
    </source>
</evidence>
<reference evidence="9" key="1">
    <citation type="submission" date="2020-10" db="EMBL/GenBank/DDBJ databases">
        <title>High-Quality Genome Resource of Clonostachys rosea strain S41 by Oxford Nanopore Long-Read Sequencing.</title>
        <authorList>
            <person name="Wang H."/>
        </authorList>
    </citation>
    <scope>NUCLEOTIDE SEQUENCE</scope>
    <source>
        <strain evidence="9">S41</strain>
    </source>
</reference>
<dbReference type="InterPro" id="IPR023827">
    <property type="entry name" value="Peptidase_S8_Asp-AS"/>
</dbReference>
<evidence type="ECO:0000313" key="9">
    <source>
        <dbReference type="EMBL" id="KAF9746362.1"/>
    </source>
</evidence>
<dbReference type="PANTHER" id="PTHR43806:SF11">
    <property type="entry name" value="CEREVISIN-RELATED"/>
    <property type="match status" value="1"/>
</dbReference>
<comment type="caution">
    <text evidence="9">The sequence shown here is derived from an EMBL/GenBank/DDBJ whole genome shotgun (WGS) entry which is preliminary data.</text>
</comment>
<dbReference type="InterPro" id="IPR015500">
    <property type="entry name" value="Peptidase_S8_subtilisin-rel"/>
</dbReference>
<evidence type="ECO:0000256" key="5">
    <source>
        <dbReference type="PROSITE-ProRule" id="PRU01240"/>
    </source>
</evidence>
<feature type="domain" description="DUF7580" evidence="8">
    <location>
        <begin position="212"/>
        <end position="503"/>
    </location>
</feature>
<dbReference type="Proteomes" id="UP000616885">
    <property type="component" value="Unassembled WGS sequence"/>
</dbReference>
<evidence type="ECO:0000256" key="2">
    <source>
        <dbReference type="ARBA" id="ARBA00022670"/>
    </source>
</evidence>
<dbReference type="GO" id="GO:0004252">
    <property type="term" value="F:serine-type endopeptidase activity"/>
    <property type="evidence" value="ECO:0007669"/>
    <property type="project" value="UniProtKB-UniRule"/>
</dbReference>
<organism evidence="9 10">
    <name type="scientific">Bionectria ochroleuca</name>
    <name type="common">Gliocladium roseum</name>
    <dbReference type="NCBI Taxonomy" id="29856"/>
    <lineage>
        <taxon>Eukaryota</taxon>
        <taxon>Fungi</taxon>
        <taxon>Dikarya</taxon>
        <taxon>Ascomycota</taxon>
        <taxon>Pezizomycotina</taxon>
        <taxon>Sordariomycetes</taxon>
        <taxon>Hypocreomycetidae</taxon>
        <taxon>Hypocreales</taxon>
        <taxon>Bionectriaceae</taxon>
        <taxon>Clonostachys</taxon>
    </lineage>
</organism>
<evidence type="ECO:0000313" key="10">
    <source>
        <dbReference type="Proteomes" id="UP000616885"/>
    </source>
</evidence>
<dbReference type="EMBL" id="JADCTT010000011">
    <property type="protein sequence ID" value="KAF9746362.1"/>
    <property type="molecule type" value="Genomic_DNA"/>
</dbReference>
<keyword evidence="3 5" id="KW-0378">Hydrolase</keyword>
<dbReference type="GO" id="GO:0006508">
    <property type="term" value="P:proteolysis"/>
    <property type="evidence" value="ECO:0007669"/>
    <property type="project" value="UniProtKB-KW"/>
</dbReference>